<proteinExistence type="predicted"/>
<dbReference type="STRING" id="1088869.GMO_20520"/>
<keyword evidence="1" id="KW-0175">Coiled coil</keyword>
<dbReference type="Proteomes" id="UP000004949">
    <property type="component" value="Unassembled WGS sequence"/>
</dbReference>
<evidence type="ECO:0000313" key="3">
    <source>
        <dbReference type="EMBL" id="EHH67600.1"/>
    </source>
</evidence>
<protein>
    <submittedName>
        <fullName evidence="3">Uncharacterized protein</fullName>
    </submittedName>
</protein>
<evidence type="ECO:0000256" key="2">
    <source>
        <dbReference type="SAM" id="MobiDB-lite"/>
    </source>
</evidence>
<dbReference type="AlphaFoldDB" id="G6XKN6"/>
<sequence>MSGIEWPEKCMNGKSAALTGQTGSLQDDRTLDRLEEAITRVTAAADRQERARQRLEDALRSGPDLEAVAGNIDALCVRIRGILERGEG</sequence>
<evidence type="ECO:0000313" key="4">
    <source>
        <dbReference type="Proteomes" id="UP000004949"/>
    </source>
</evidence>
<dbReference type="RefSeq" id="WP_008852200.1">
    <property type="nucleotide sequence ID" value="NZ_AGQV01000007.1"/>
</dbReference>
<reference evidence="3 4" key="1">
    <citation type="submission" date="2011-10" db="EMBL/GenBank/DDBJ databases">
        <title>Genome sequence of Gluconobacter morbifer G707, isolated from Drosophila gut.</title>
        <authorList>
            <person name="Lee W.-J."/>
            <person name="Kim E.-K."/>
        </authorList>
    </citation>
    <scope>NUCLEOTIDE SEQUENCE [LARGE SCALE GENOMIC DNA]</scope>
    <source>
        <strain evidence="3 4">G707</strain>
    </source>
</reference>
<feature type="coiled-coil region" evidence="1">
    <location>
        <begin position="31"/>
        <end position="58"/>
    </location>
</feature>
<evidence type="ECO:0000256" key="1">
    <source>
        <dbReference type="SAM" id="Coils"/>
    </source>
</evidence>
<comment type="caution">
    <text evidence="3">The sequence shown here is derived from an EMBL/GenBank/DDBJ whole genome shotgun (WGS) entry which is preliminary data.</text>
</comment>
<dbReference type="OrthoDB" id="7276477at2"/>
<dbReference type="PATRIC" id="fig|1088869.3.peg.2046"/>
<feature type="region of interest" description="Disordered" evidence="2">
    <location>
        <begin position="1"/>
        <end position="24"/>
    </location>
</feature>
<gene>
    <name evidence="3" type="ORF">GMO_20520</name>
</gene>
<organism evidence="3 4">
    <name type="scientific">Gluconobacter morbifer G707</name>
    <dbReference type="NCBI Taxonomy" id="1088869"/>
    <lineage>
        <taxon>Bacteria</taxon>
        <taxon>Pseudomonadati</taxon>
        <taxon>Pseudomonadota</taxon>
        <taxon>Alphaproteobacteria</taxon>
        <taxon>Acetobacterales</taxon>
        <taxon>Acetobacteraceae</taxon>
        <taxon>Gluconobacter</taxon>
    </lineage>
</organism>
<keyword evidence="4" id="KW-1185">Reference proteome</keyword>
<accession>G6XKN6</accession>
<name>G6XKN6_9PROT</name>
<dbReference type="EMBL" id="AGQV01000007">
    <property type="protein sequence ID" value="EHH67600.1"/>
    <property type="molecule type" value="Genomic_DNA"/>
</dbReference>